<dbReference type="SUPFAM" id="SSF55874">
    <property type="entry name" value="ATPase domain of HSP90 chaperone/DNA topoisomerase II/histidine kinase"/>
    <property type="match status" value="1"/>
</dbReference>
<keyword evidence="4" id="KW-0808">Transferase</keyword>
<evidence type="ECO:0000259" key="2">
    <source>
        <dbReference type="Pfam" id="PF02518"/>
    </source>
</evidence>
<evidence type="ECO:0000256" key="1">
    <source>
        <dbReference type="SAM" id="Phobius"/>
    </source>
</evidence>
<protein>
    <submittedName>
        <fullName evidence="4">Histidine kinase internal region</fullName>
    </submittedName>
</protein>
<dbReference type="GO" id="GO:0016020">
    <property type="term" value="C:membrane"/>
    <property type="evidence" value="ECO:0007669"/>
    <property type="project" value="InterPro"/>
</dbReference>
<organism evidence="4 5">
    <name type="scientific">Hungatella hathewayi</name>
    <dbReference type="NCBI Taxonomy" id="154046"/>
    <lineage>
        <taxon>Bacteria</taxon>
        <taxon>Bacillati</taxon>
        <taxon>Bacillota</taxon>
        <taxon>Clostridia</taxon>
        <taxon>Lachnospirales</taxon>
        <taxon>Lachnospiraceae</taxon>
        <taxon>Hungatella</taxon>
    </lineage>
</organism>
<dbReference type="PANTHER" id="PTHR34220">
    <property type="entry name" value="SENSOR HISTIDINE KINASE YPDA"/>
    <property type="match status" value="1"/>
</dbReference>
<name>A0A173WX03_9FIRM</name>
<dbReference type="PANTHER" id="PTHR34220:SF7">
    <property type="entry name" value="SENSOR HISTIDINE KINASE YPDA"/>
    <property type="match status" value="1"/>
</dbReference>
<reference evidence="4 5" key="1">
    <citation type="submission" date="2015-09" db="EMBL/GenBank/DDBJ databases">
        <authorList>
            <consortium name="Pathogen Informatics"/>
        </authorList>
    </citation>
    <scope>NUCLEOTIDE SEQUENCE [LARGE SCALE GENOMIC DNA]</scope>
    <source>
        <strain evidence="4 5">2789STDY5608850</strain>
    </source>
</reference>
<dbReference type="AlphaFoldDB" id="A0A173WX03"/>
<dbReference type="RefSeq" id="WP_055652642.1">
    <property type="nucleotide sequence ID" value="NZ_CABIXC010000001.1"/>
</dbReference>
<feature type="domain" description="Signal transduction histidine kinase internal region" evidence="3">
    <location>
        <begin position="400"/>
        <end position="471"/>
    </location>
</feature>
<feature type="domain" description="Histidine kinase/HSP90-like ATPase" evidence="2">
    <location>
        <begin position="497"/>
        <end position="601"/>
    </location>
</feature>
<keyword evidence="4" id="KW-0418">Kinase</keyword>
<dbReference type="Gene3D" id="6.10.340.10">
    <property type="match status" value="1"/>
</dbReference>
<dbReference type="InterPro" id="IPR003594">
    <property type="entry name" value="HATPase_dom"/>
</dbReference>
<dbReference type="Pfam" id="PF02518">
    <property type="entry name" value="HATPase_c"/>
    <property type="match status" value="1"/>
</dbReference>
<evidence type="ECO:0000313" key="5">
    <source>
        <dbReference type="Proteomes" id="UP000095651"/>
    </source>
</evidence>
<dbReference type="EMBL" id="CYZE01000001">
    <property type="protein sequence ID" value="CUN44119.1"/>
    <property type="molecule type" value="Genomic_DNA"/>
</dbReference>
<dbReference type="InterPro" id="IPR010559">
    <property type="entry name" value="Sig_transdc_His_kin_internal"/>
</dbReference>
<dbReference type="InterPro" id="IPR050640">
    <property type="entry name" value="Bact_2-comp_sensor_kinase"/>
</dbReference>
<evidence type="ECO:0000313" key="4">
    <source>
        <dbReference type="EMBL" id="CUN44119.1"/>
    </source>
</evidence>
<accession>A0A173WX03</accession>
<dbReference type="InterPro" id="IPR036890">
    <property type="entry name" value="HATPase_C_sf"/>
</dbReference>
<keyword evidence="1" id="KW-1133">Transmembrane helix</keyword>
<feature type="transmembrane region" description="Helical" evidence="1">
    <location>
        <begin position="301"/>
        <end position="323"/>
    </location>
</feature>
<evidence type="ECO:0000259" key="3">
    <source>
        <dbReference type="Pfam" id="PF06580"/>
    </source>
</evidence>
<dbReference type="Pfam" id="PF06580">
    <property type="entry name" value="His_kinase"/>
    <property type="match status" value="1"/>
</dbReference>
<dbReference type="GO" id="GO:0000155">
    <property type="term" value="F:phosphorelay sensor kinase activity"/>
    <property type="evidence" value="ECO:0007669"/>
    <property type="project" value="InterPro"/>
</dbReference>
<proteinExistence type="predicted"/>
<keyword evidence="1" id="KW-0472">Membrane</keyword>
<gene>
    <name evidence="4" type="primary">ypdA_2</name>
    <name evidence="4" type="ORF">ERS852407_00194</name>
</gene>
<keyword evidence="1" id="KW-0812">Transmembrane</keyword>
<dbReference type="Proteomes" id="UP000095651">
    <property type="component" value="Unassembled WGS sequence"/>
</dbReference>
<dbReference type="Gene3D" id="3.30.565.10">
    <property type="entry name" value="Histidine kinase-like ATPase, C-terminal domain"/>
    <property type="match status" value="1"/>
</dbReference>
<sequence>MKKNIKRFLSSFHLKLNTVYKKLVCLTLVCSLVPLLLTSSISYYMAYSMSKNRTIDSLRAANRQIAININNRLSQVESLSNSISFYLYHLQKTPLYPLSEYLSAYSQSRNSIGSIKSTFKLLQITVFLPEDCFINPTGNGINFFPLNRLSDYNMTEQELFDAGSRSFWCTNKDLQFPAAFSATPKSVMTCWNAYRNIYTGSLNYAFACHLRLSEFSELLSSPIDTSDSRSYVIDQDNRILMHSDEKKTGSLLAADQVNLWDETKDSFIVGDTLLVAQPLDNPSMMLITQIPLSYVRQNGNFILTFLLLAICSIIICTVCLSIAASKTFTRRFHTLSQVMESIKASENRDILKLLRPMTTRLACDRDELDQLAGTYETMVLEHDEYFKQILEMSLQTEKLKYQLLQSQINPHFLFNTLNTIVSCQSLGKVELASQTITNLSQFYRHLLHDPDHLIPIREELLVTELYLKLICVSKPNRITWSFETEDGIEHFLICKFIFQPFMENAIIHAIPDSSSSLHIVISIQYEEDTILIRISDNGIGMDKERLADIRQTLQKHQADYDKNYGISNVNVRLTPYFAPGCDTIQLESHPGCGTSFTIHLKQIL</sequence>